<evidence type="ECO:0000256" key="5">
    <source>
        <dbReference type="ARBA" id="ARBA00023136"/>
    </source>
</evidence>
<comment type="subcellular location">
    <subcellularLocation>
        <location evidence="1">Membrane</location>
        <topology evidence="1">Single-pass membrane protein</topology>
    </subcellularLocation>
</comment>
<dbReference type="PANTHER" id="PTHR28622">
    <property type="entry name" value="SMALL INTEGRAL MEMBRANE PROTEIN 7"/>
    <property type="match status" value="1"/>
</dbReference>
<name>A0A8C0ZZ10_CASCN</name>
<reference evidence="6" key="1">
    <citation type="submission" date="2023-09" db="UniProtKB">
        <authorList>
            <consortium name="Ensembl"/>
        </authorList>
    </citation>
    <scope>IDENTIFICATION</scope>
</reference>
<organism evidence="6">
    <name type="scientific">Castor canadensis</name>
    <name type="common">American beaver</name>
    <dbReference type="NCBI Taxonomy" id="51338"/>
    <lineage>
        <taxon>Eukaryota</taxon>
        <taxon>Metazoa</taxon>
        <taxon>Chordata</taxon>
        <taxon>Craniata</taxon>
        <taxon>Vertebrata</taxon>
        <taxon>Euteleostomi</taxon>
        <taxon>Mammalia</taxon>
        <taxon>Eutheria</taxon>
        <taxon>Euarchontoglires</taxon>
        <taxon>Glires</taxon>
        <taxon>Rodentia</taxon>
        <taxon>Castorimorpha</taxon>
        <taxon>Castoridae</taxon>
        <taxon>Castor</taxon>
    </lineage>
</organism>
<evidence type="ECO:0000256" key="3">
    <source>
        <dbReference type="ARBA" id="ARBA00022692"/>
    </source>
</evidence>
<evidence type="ECO:0000313" key="6">
    <source>
        <dbReference type="Ensembl" id="ENSCCNP00000031026.1"/>
    </source>
</evidence>
<keyword evidence="4" id="KW-1133">Transmembrane helix</keyword>
<protein>
    <submittedName>
        <fullName evidence="6">Uncharacterized protein</fullName>
    </submittedName>
</protein>
<sequence length="60" mass="6764">MIEDILQFGTLLVDSVAVLNFKLKKKGIRVLGEETSDPSIGDNIQDFLLSLRYFHISIVL</sequence>
<accession>A0A8C0ZZ10</accession>
<dbReference type="GO" id="GO:0016020">
    <property type="term" value="C:membrane"/>
    <property type="evidence" value="ECO:0007669"/>
    <property type="project" value="UniProtKB-SubCell"/>
</dbReference>
<dbReference type="Ensembl" id="ENSCCNT00000039035.1">
    <property type="protein sequence ID" value="ENSCCNP00000031026.1"/>
    <property type="gene ID" value="ENSCCNG00000029604.1"/>
</dbReference>
<keyword evidence="3" id="KW-0812">Transmembrane</keyword>
<comment type="similarity">
    <text evidence="2">Belongs to the SMIM7 family.</text>
</comment>
<evidence type="ECO:0000256" key="2">
    <source>
        <dbReference type="ARBA" id="ARBA00008578"/>
    </source>
</evidence>
<dbReference type="AlphaFoldDB" id="A0A8C0ZZ10"/>
<proteinExistence type="inferred from homology"/>
<keyword evidence="5" id="KW-0472">Membrane</keyword>
<evidence type="ECO:0000256" key="4">
    <source>
        <dbReference type="ARBA" id="ARBA00022989"/>
    </source>
</evidence>
<evidence type="ECO:0000256" key="1">
    <source>
        <dbReference type="ARBA" id="ARBA00004167"/>
    </source>
</evidence>
<dbReference type="PANTHER" id="PTHR28622:SF1">
    <property type="entry name" value="SMALL INTEGRAL MEMBRANE PROTEIN 7"/>
    <property type="match status" value="1"/>
</dbReference>
<dbReference type="InterPro" id="IPR037659">
    <property type="entry name" value="SMIM7"/>
</dbReference>